<evidence type="ECO:0000313" key="2">
    <source>
        <dbReference type="EMBL" id="KRG71279.1"/>
    </source>
</evidence>
<proteinExistence type="predicted"/>
<keyword evidence="1" id="KW-0472">Membrane</keyword>
<gene>
    <name evidence="2" type="ORF">ABB27_03215</name>
</gene>
<comment type="caution">
    <text evidence="2">The sequence shown here is derived from an EMBL/GenBank/DDBJ whole genome shotgun (WGS) entry which is preliminary data.</text>
</comment>
<keyword evidence="1" id="KW-1133">Transmembrane helix</keyword>
<dbReference type="EMBL" id="LDJJ01000009">
    <property type="protein sequence ID" value="KRG71279.1"/>
    <property type="molecule type" value="Genomic_DNA"/>
</dbReference>
<feature type="transmembrane region" description="Helical" evidence="1">
    <location>
        <begin position="28"/>
        <end position="50"/>
    </location>
</feature>
<feature type="transmembrane region" description="Helical" evidence="1">
    <location>
        <begin position="62"/>
        <end position="80"/>
    </location>
</feature>
<dbReference type="AlphaFoldDB" id="A0A0R0CMY9"/>
<feature type="transmembrane region" description="Helical" evidence="1">
    <location>
        <begin position="86"/>
        <end position="108"/>
    </location>
</feature>
<organism evidence="2 3">
    <name type="scientific">Stenotrophomonas terrae</name>
    <dbReference type="NCBI Taxonomy" id="405446"/>
    <lineage>
        <taxon>Bacteria</taxon>
        <taxon>Pseudomonadati</taxon>
        <taxon>Pseudomonadota</taxon>
        <taxon>Gammaproteobacteria</taxon>
        <taxon>Lysobacterales</taxon>
        <taxon>Lysobacteraceae</taxon>
        <taxon>Stenotrophomonas</taxon>
    </lineage>
</organism>
<evidence type="ECO:0000256" key="1">
    <source>
        <dbReference type="SAM" id="Phobius"/>
    </source>
</evidence>
<accession>A0A0R0CMY9</accession>
<sequence length="120" mass="12957">MLVALFYSVPGVMFALESLQAGEHMADAVQVLLCIAGGWLGIIALWHAYAALSSEPLAFNKILVWIGFSCGCVVSLLLIGTTNGSLLFRVLFFGWPLLGVAVFTPLLMHRRQGERSAPHA</sequence>
<keyword evidence="3" id="KW-1185">Reference proteome</keyword>
<name>A0A0R0CMY9_9GAMM</name>
<dbReference type="PATRIC" id="fig|405446.3.peg.3784"/>
<reference evidence="2 3" key="1">
    <citation type="submission" date="2015-05" db="EMBL/GenBank/DDBJ databases">
        <title>Genome sequencing and analysis of members of genus Stenotrophomonas.</title>
        <authorList>
            <person name="Patil P.P."/>
            <person name="Midha S."/>
            <person name="Patil P.B."/>
        </authorList>
    </citation>
    <scope>NUCLEOTIDE SEQUENCE [LARGE SCALE GENOMIC DNA]</scope>
    <source>
        <strain evidence="2 3">DSM 18941</strain>
    </source>
</reference>
<protein>
    <submittedName>
        <fullName evidence="2">Uncharacterized protein</fullName>
    </submittedName>
</protein>
<dbReference type="Proteomes" id="UP000051863">
    <property type="component" value="Unassembled WGS sequence"/>
</dbReference>
<keyword evidence="1" id="KW-0812">Transmembrane</keyword>
<evidence type="ECO:0000313" key="3">
    <source>
        <dbReference type="Proteomes" id="UP000051863"/>
    </source>
</evidence>